<protein>
    <submittedName>
        <fullName evidence="2">LPP20 family lipoprotein</fullName>
    </submittedName>
</protein>
<gene>
    <name evidence="2" type="ORF">V6242_08370</name>
</gene>
<keyword evidence="3" id="KW-1185">Reference proteome</keyword>
<sequence length="311" mass="34380">MRVFVFFALGLLLTACQSIKETTPDWWTSPVADSEQWIYGAGEGYNLTQANQQALANVAGKLKTEISSSLSHRTQETTQALDEYADRQLNSTVATVSLSHYETIKTAVLDTKTLTLVRVNRAALAKEWLRQYNATASDVHAVMADTRENRFQWWLKAKALIPDARSADQLAVLWSGLMNQEKASHLEDQLSAVIDKRKPSVELKGPESSINQAIRASLLDDGLRLGRCRVCDVTIRYSTQFSSDTLFGQSVVNMTFLGSLTDRDGEVSSARWQVRASSASGASVGKKATLVLAVQKLKREGLWKAFGMETN</sequence>
<dbReference type="RefSeq" id="WP_133003508.1">
    <property type="nucleotide sequence ID" value="NZ_BAAAFB010000004.1"/>
</dbReference>
<feature type="domain" description="Lipoprotein LPP20-like" evidence="1">
    <location>
        <begin position="24"/>
        <end position="89"/>
    </location>
</feature>
<dbReference type="PROSITE" id="PS51257">
    <property type="entry name" value="PROKAR_LIPOPROTEIN"/>
    <property type="match status" value="1"/>
</dbReference>
<evidence type="ECO:0000313" key="2">
    <source>
        <dbReference type="EMBL" id="MEL0613158.1"/>
    </source>
</evidence>
<accession>A0ABU9G3T4</accession>
<dbReference type="Gene3D" id="3.10.28.20">
    <property type="entry name" value="Acetamidase/Formamidase-like domains"/>
    <property type="match status" value="1"/>
</dbReference>
<dbReference type="EMBL" id="JBAKAR010000005">
    <property type="protein sequence ID" value="MEL0613158.1"/>
    <property type="molecule type" value="Genomic_DNA"/>
</dbReference>
<dbReference type="Proteomes" id="UP001379949">
    <property type="component" value="Unassembled WGS sequence"/>
</dbReference>
<dbReference type="InterPro" id="IPR024952">
    <property type="entry name" value="LPP20-like_dom"/>
</dbReference>
<dbReference type="Pfam" id="PF02169">
    <property type="entry name" value="LPP20"/>
    <property type="match status" value="1"/>
</dbReference>
<evidence type="ECO:0000259" key="1">
    <source>
        <dbReference type="Pfam" id="PF02169"/>
    </source>
</evidence>
<keyword evidence="2" id="KW-0449">Lipoprotein</keyword>
<comment type="caution">
    <text evidence="2">The sequence shown here is derived from an EMBL/GenBank/DDBJ whole genome shotgun (WGS) entry which is preliminary data.</text>
</comment>
<proteinExistence type="predicted"/>
<organism evidence="2 3">
    <name type="scientific">Marinomonas arenicola</name>
    <dbReference type="NCBI Taxonomy" id="569601"/>
    <lineage>
        <taxon>Bacteria</taxon>
        <taxon>Pseudomonadati</taxon>
        <taxon>Pseudomonadota</taxon>
        <taxon>Gammaproteobacteria</taxon>
        <taxon>Oceanospirillales</taxon>
        <taxon>Oceanospirillaceae</taxon>
        <taxon>Marinomonas</taxon>
    </lineage>
</organism>
<reference evidence="2 3" key="1">
    <citation type="submission" date="2024-02" db="EMBL/GenBank/DDBJ databases">
        <title>Bacteria isolated from the canopy kelp, Nereocystis luetkeana.</title>
        <authorList>
            <person name="Pfister C.A."/>
            <person name="Younker I.T."/>
            <person name="Light S.H."/>
        </authorList>
    </citation>
    <scope>NUCLEOTIDE SEQUENCE [LARGE SCALE GENOMIC DNA]</scope>
    <source>
        <strain evidence="2 3">TI.4.07</strain>
    </source>
</reference>
<name>A0ABU9G3T4_9GAMM</name>
<evidence type="ECO:0000313" key="3">
    <source>
        <dbReference type="Proteomes" id="UP001379949"/>
    </source>
</evidence>